<dbReference type="EMBL" id="AJYQ02000020">
    <property type="protein sequence ID" value="OEE37266.1"/>
    <property type="molecule type" value="Genomic_DNA"/>
</dbReference>
<dbReference type="RefSeq" id="WP_017041744.1">
    <property type="nucleotide sequence ID" value="NZ_AJYQ02000020.1"/>
</dbReference>
<accession>A0A1E5BIK1</accession>
<comment type="caution">
    <text evidence="1">The sequence shown here is derived from an EMBL/GenBank/DDBJ whole genome shotgun (WGS) entry which is preliminary data.</text>
</comment>
<dbReference type="AlphaFoldDB" id="A0A1E5BIK1"/>
<evidence type="ECO:0000313" key="1">
    <source>
        <dbReference type="EMBL" id="OEE37266.1"/>
    </source>
</evidence>
<reference evidence="1 2" key="1">
    <citation type="journal article" date="2012" name="Science">
        <title>Ecological populations of bacteria act as socially cohesive units of antibiotic production and resistance.</title>
        <authorList>
            <person name="Cordero O.X."/>
            <person name="Wildschutte H."/>
            <person name="Kirkup B."/>
            <person name="Proehl S."/>
            <person name="Ngo L."/>
            <person name="Hussain F."/>
            <person name="Le Roux F."/>
            <person name="Mincer T."/>
            <person name="Polz M.F."/>
        </authorList>
    </citation>
    <scope>NUCLEOTIDE SEQUENCE [LARGE SCALE GENOMIC DNA]</scope>
    <source>
        <strain evidence="1 2">ZF-129</strain>
    </source>
</reference>
<name>A0A1E5BIK1_9VIBR</name>
<dbReference type="STRING" id="1187848.A1QO_03960"/>
<organism evidence="1 2">
    <name type="scientific">Vibrio genomosp. F10 str. ZF-129</name>
    <dbReference type="NCBI Taxonomy" id="1187848"/>
    <lineage>
        <taxon>Bacteria</taxon>
        <taxon>Pseudomonadati</taxon>
        <taxon>Pseudomonadota</taxon>
        <taxon>Gammaproteobacteria</taxon>
        <taxon>Vibrionales</taxon>
        <taxon>Vibrionaceae</taxon>
        <taxon>Vibrio</taxon>
    </lineage>
</organism>
<protein>
    <submittedName>
        <fullName evidence="1">Uncharacterized protein</fullName>
    </submittedName>
</protein>
<dbReference type="Proteomes" id="UP000094741">
    <property type="component" value="Unassembled WGS sequence"/>
</dbReference>
<evidence type="ECO:0000313" key="2">
    <source>
        <dbReference type="Proteomes" id="UP000094741"/>
    </source>
</evidence>
<proteinExistence type="predicted"/>
<sequence>MSYYRCLEQSIAALSDEDQQNLTTMAKTIPNRVWSRESGFLLKLTKINAEDTNRHILDEMSFLTAQCEMPFSKSLNDCLLYALGNGYQLIEFDTEIDPTDLIANKG</sequence>
<gene>
    <name evidence="1" type="ORF">A1QO_03960</name>
</gene>